<organism evidence="2 3">
    <name type="scientific">Tothia fuscella</name>
    <dbReference type="NCBI Taxonomy" id="1048955"/>
    <lineage>
        <taxon>Eukaryota</taxon>
        <taxon>Fungi</taxon>
        <taxon>Dikarya</taxon>
        <taxon>Ascomycota</taxon>
        <taxon>Pezizomycotina</taxon>
        <taxon>Dothideomycetes</taxon>
        <taxon>Pleosporomycetidae</taxon>
        <taxon>Venturiales</taxon>
        <taxon>Cylindrosympodiaceae</taxon>
        <taxon>Tothia</taxon>
    </lineage>
</organism>
<feature type="region of interest" description="Disordered" evidence="1">
    <location>
        <begin position="297"/>
        <end position="355"/>
    </location>
</feature>
<feature type="compositionally biased region" description="Pro residues" evidence="1">
    <location>
        <begin position="93"/>
        <end position="103"/>
    </location>
</feature>
<evidence type="ECO:0000313" key="2">
    <source>
        <dbReference type="EMBL" id="KAF2435357.1"/>
    </source>
</evidence>
<feature type="compositionally biased region" description="Basic and acidic residues" evidence="1">
    <location>
        <begin position="220"/>
        <end position="231"/>
    </location>
</feature>
<name>A0A9P4P146_9PEZI</name>
<comment type="caution">
    <text evidence="2">The sequence shown here is derived from an EMBL/GenBank/DDBJ whole genome shotgun (WGS) entry which is preliminary data.</text>
</comment>
<feature type="region of interest" description="Disordered" evidence="1">
    <location>
        <begin position="1"/>
        <end position="32"/>
    </location>
</feature>
<feature type="compositionally biased region" description="Pro residues" evidence="1">
    <location>
        <begin position="75"/>
        <end position="84"/>
    </location>
</feature>
<feature type="compositionally biased region" description="Basic and acidic residues" evidence="1">
    <location>
        <begin position="180"/>
        <end position="189"/>
    </location>
</feature>
<feature type="compositionally biased region" description="Low complexity" evidence="1">
    <location>
        <begin position="342"/>
        <end position="355"/>
    </location>
</feature>
<evidence type="ECO:0000313" key="3">
    <source>
        <dbReference type="Proteomes" id="UP000800235"/>
    </source>
</evidence>
<dbReference type="OrthoDB" id="5353066at2759"/>
<dbReference type="EMBL" id="MU007013">
    <property type="protein sequence ID" value="KAF2435357.1"/>
    <property type="molecule type" value="Genomic_DNA"/>
</dbReference>
<feature type="compositionally biased region" description="Polar residues" evidence="1">
    <location>
        <begin position="18"/>
        <end position="32"/>
    </location>
</feature>
<keyword evidence="3" id="KW-1185">Reference proteome</keyword>
<gene>
    <name evidence="2" type="ORF">EJ08DRAFT_334860</name>
</gene>
<evidence type="ECO:0000256" key="1">
    <source>
        <dbReference type="SAM" id="MobiDB-lite"/>
    </source>
</evidence>
<dbReference type="AlphaFoldDB" id="A0A9P4P146"/>
<protein>
    <submittedName>
        <fullName evidence="2">Uncharacterized protein</fullName>
    </submittedName>
</protein>
<proteinExistence type="predicted"/>
<dbReference type="Proteomes" id="UP000800235">
    <property type="component" value="Unassembled WGS sequence"/>
</dbReference>
<feature type="region of interest" description="Disordered" evidence="1">
    <location>
        <begin position="165"/>
        <end position="251"/>
    </location>
</feature>
<sequence length="355" mass="39520">MTFQFAHHRPLTPITPVHSPQPSVGSIRSRTPGQLSLHDYRKQQVTPSPPAVPGQRTVKRRFAASSLNKIERIPPDSPNAPLLPPHQYGSTPPLTPSLGPPTPTQLEFSPSKSLLSEDSFPDYLPDLAHLGSSDFNLSPPQSPFFFDAPPSEFNFLPDLLTSPTTPHTQPSFFSLRRKKPSDYTEDHSRSRSGYRAISQTQRLVNLTSVARTSRQSRSTPRKDTRDIRRDTSPLLSVDVPLPEDDYAPLPDGRQYSIYAPLPEDEFAPLPDGRLDSVLHSSRFERRAGAAFQVASANSSSVSPNLGQRQEFGGVRWSEGNQRKIDIVRSRPQTQLSPQRLDQGQQAQREAQPEAQ</sequence>
<accession>A0A9P4P146</accession>
<feature type="compositionally biased region" description="Basic residues" evidence="1">
    <location>
        <begin position="1"/>
        <end position="10"/>
    </location>
</feature>
<feature type="compositionally biased region" description="Polar residues" evidence="1">
    <location>
        <begin position="330"/>
        <end position="341"/>
    </location>
</feature>
<reference evidence="2" key="1">
    <citation type="journal article" date="2020" name="Stud. Mycol.">
        <title>101 Dothideomycetes genomes: a test case for predicting lifestyles and emergence of pathogens.</title>
        <authorList>
            <person name="Haridas S."/>
            <person name="Albert R."/>
            <person name="Binder M."/>
            <person name="Bloem J."/>
            <person name="Labutti K."/>
            <person name="Salamov A."/>
            <person name="Andreopoulos B."/>
            <person name="Baker S."/>
            <person name="Barry K."/>
            <person name="Bills G."/>
            <person name="Bluhm B."/>
            <person name="Cannon C."/>
            <person name="Castanera R."/>
            <person name="Culley D."/>
            <person name="Daum C."/>
            <person name="Ezra D."/>
            <person name="Gonzalez J."/>
            <person name="Henrissat B."/>
            <person name="Kuo A."/>
            <person name="Liang C."/>
            <person name="Lipzen A."/>
            <person name="Lutzoni F."/>
            <person name="Magnuson J."/>
            <person name="Mondo S."/>
            <person name="Nolan M."/>
            <person name="Ohm R."/>
            <person name="Pangilinan J."/>
            <person name="Park H.-J."/>
            <person name="Ramirez L."/>
            <person name="Alfaro M."/>
            <person name="Sun H."/>
            <person name="Tritt A."/>
            <person name="Yoshinaga Y."/>
            <person name="Zwiers L.-H."/>
            <person name="Turgeon B."/>
            <person name="Goodwin S."/>
            <person name="Spatafora J."/>
            <person name="Crous P."/>
            <person name="Grigoriev I."/>
        </authorList>
    </citation>
    <scope>NUCLEOTIDE SEQUENCE</scope>
    <source>
        <strain evidence="2">CBS 130266</strain>
    </source>
</reference>
<feature type="compositionally biased region" description="Polar residues" evidence="1">
    <location>
        <begin position="197"/>
        <end position="218"/>
    </location>
</feature>
<feature type="region of interest" description="Disordered" evidence="1">
    <location>
        <begin position="67"/>
        <end position="109"/>
    </location>
</feature>